<evidence type="ECO:0000259" key="8">
    <source>
        <dbReference type="Pfam" id="PF00441"/>
    </source>
</evidence>
<dbReference type="EMBL" id="LMXB01000128">
    <property type="protein sequence ID" value="KUO14912.1"/>
    <property type="molecule type" value="Genomic_DNA"/>
</dbReference>
<dbReference type="Proteomes" id="UP000053260">
    <property type="component" value="Unassembled WGS sequence"/>
</dbReference>
<comment type="similarity">
    <text evidence="2 7">Belongs to the acyl-CoA dehydrogenase family.</text>
</comment>
<comment type="subunit">
    <text evidence="3">Homodimer.</text>
</comment>
<evidence type="ECO:0000256" key="3">
    <source>
        <dbReference type="ARBA" id="ARBA00011738"/>
    </source>
</evidence>
<dbReference type="SUPFAM" id="SSF47203">
    <property type="entry name" value="Acyl-CoA dehydrogenase C-terminal domain-like"/>
    <property type="match status" value="1"/>
</dbReference>
<evidence type="ECO:0000259" key="9">
    <source>
        <dbReference type="Pfam" id="PF02770"/>
    </source>
</evidence>
<comment type="caution">
    <text evidence="11">The sequence shown here is derived from an EMBL/GenBank/DDBJ whole genome shotgun (WGS) entry which is preliminary data.</text>
</comment>
<keyword evidence="5 7" id="KW-0274">FAD</keyword>
<dbReference type="PANTHER" id="PTHR48083:SF13">
    <property type="entry name" value="ACYL-COA DEHYDROGENASE FAMILY MEMBER 11"/>
    <property type="match status" value="1"/>
</dbReference>
<dbReference type="GO" id="GO:0050660">
    <property type="term" value="F:flavin adenine dinucleotide binding"/>
    <property type="evidence" value="ECO:0007669"/>
    <property type="project" value="InterPro"/>
</dbReference>
<dbReference type="InterPro" id="IPR036250">
    <property type="entry name" value="AcylCo_DH-like_C"/>
</dbReference>
<evidence type="ECO:0000313" key="12">
    <source>
        <dbReference type="Proteomes" id="UP000053260"/>
    </source>
</evidence>
<sequence>MDFAFDAHTEELRAKLLAFMDEYVCPAEAVAEEQRAQLASPWDTPAVVEELKAEARRQGLWNLFLPDSEYGAGLTNLQYAPLAEITGRSPQLAPTALNCAAPDTGNMEVLSQFGDEQQKKQWLEPLLAGEIRSAFAMTEPEVASSDATNITTLIERDEGGTSRSSGAESGGEYVITGRKWYISGAMNPDCGIFIVMGKTDPDGPDIRRQQSMILVPRDTPGVTVKRAMQVFGYEDHYHGGHAEVIFDHARVPASNLIGEEGDGFAIAQARLGPGRIHHCMRLIGMAERAIELMCRRAVSRDAFGKALAQQGVVHNWIADARVAVEQLRLLVLKTAWMMDTVGNRGAHTEIQAIKIATPRTVVGIIDRAIQLHGAGGVSQDFPLAELYAGARTLMIADGPDEVHQRSLARRELKKYL</sequence>
<evidence type="ECO:0000256" key="2">
    <source>
        <dbReference type="ARBA" id="ARBA00009347"/>
    </source>
</evidence>
<dbReference type="Gene3D" id="2.40.110.10">
    <property type="entry name" value="Butyryl-CoA Dehydrogenase, subunit A, domain 2"/>
    <property type="match status" value="1"/>
</dbReference>
<reference evidence="11 12" key="1">
    <citation type="submission" date="2015-10" db="EMBL/GenBank/DDBJ databases">
        <title>Draft genome sequence of Streptomyces sp. RV15, isolated from a marine sponge.</title>
        <authorList>
            <person name="Ruckert C."/>
            <person name="Abdelmohsen U.R."/>
            <person name="Winkler A."/>
            <person name="Hentschel U."/>
            <person name="Kalinowski J."/>
            <person name="Kampfer P."/>
            <person name="Glaeser S."/>
        </authorList>
    </citation>
    <scope>NUCLEOTIDE SEQUENCE [LARGE SCALE GENOMIC DNA]</scope>
    <source>
        <strain evidence="11 12">RV15</strain>
    </source>
</reference>
<dbReference type="InterPro" id="IPR013786">
    <property type="entry name" value="AcylCoA_DH/ox_N"/>
</dbReference>
<dbReference type="SUPFAM" id="SSF56645">
    <property type="entry name" value="Acyl-CoA dehydrogenase NM domain-like"/>
    <property type="match status" value="1"/>
</dbReference>
<dbReference type="InterPro" id="IPR009100">
    <property type="entry name" value="AcylCoA_DH/oxidase_NM_dom_sf"/>
</dbReference>
<keyword evidence="4 7" id="KW-0285">Flavoprotein</keyword>
<dbReference type="STRING" id="909626.AQJ91_44410"/>
<dbReference type="GO" id="GO:0003995">
    <property type="term" value="F:acyl-CoA dehydrogenase activity"/>
    <property type="evidence" value="ECO:0007669"/>
    <property type="project" value="TreeGrafter"/>
</dbReference>
<organism evidence="11 12">
    <name type="scientific">Streptomyces dysideae</name>
    <dbReference type="NCBI Taxonomy" id="909626"/>
    <lineage>
        <taxon>Bacteria</taxon>
        <taxon>Bacillati</taxon>
        <taxon>Actinomycetota</taxon>
        <taxon>Actinomycetes</taxon>
        <taxon>Kitasatosporales</taxon>
        <taxon>Streptomycetaceae</taxon>
        <taxon>Streptomyces</taxon>
    </lineage>
</organism>
<dbReference type="Pfam" id="PF02770">
    <property type="entry name" value="Acyl-CoA_dh_M"/>
    <property type="match status" value="1"/>
</dbReference>
<keyword evidence="6 7" id="KW-0560">Oxidoreductase</keyword>
<dbReference type="Pfam" id="PF02771">
    <property type="entry name" value="Acyl-CoA_dh_N"/>
    <property type="match status" value="1"/>
</dbReference>
<feature type="domain" description="Acyl-CoA dehydrogenase/oxidase N-terminal" evidence="10">
    <location>
        <begin position="10"/>
        <end position="130"/>
    </location>
</feature>
<dbReference type="InterPro" id="IPR006091">
    <property type="entry name" value="Acyl-CoA_Oxase/DH_mid-dom"/>
</dbReference>
<dbReference type="GO" id="GO:0033539">
    <property type="term" value="P:fatty acid beta-oxidation using acyl-CoA dehydrogenase"/>
    <property type="evidence" value="ECO:0007669"/>
    <property type="project" value="TreeGrafter"/>
</dbReference>
<gene>
    <name evidence="11" type="ORF">AQJ91_44410</name>
</gene>
<dbReference type="PANTHER" id="PTHR48083">
    <property type="entry name" value="MEDIUM-CHAIN SPECIFIC ACYL-COA DEHYDROGENASE, MITOCHONDRIAL-RELATED"/>
    <property type="match status" value="1"/>
</dbReference>
<name>A0A117RXD9_9ACTN</name>
<dbReference type="RefSeq" id="WP_067034709.1">
    <property type="nucleotide sequence ID" value="NZ_KQ949126.1"/>
</dbReference>
<dbReference type="Gene3D" id="1.20.140.10">
    <property type="entry name" value="Butyryl-CoA Dehydrogenase, subunit A, domain 3"/>
    <property type="match status" value="1"/>
</dbReference>
<accession>A0A117RXD9</accession>
<dbReference type="Gene3D" id="1.10.540.10">
    <property type="entry name" value="Acyl-CoA dehydrogenase/oxidase, N-terminal domain"/>
    <property type="match status" value="1"/>
</dbReference>
<dbReference type="InterPro" id="IPR046373">
    <property type="entry name" value="Acyl-CoA_Oxase/DH_mid-dom_sf"/>
</dbReference>
<dbReference type="InterPro" id="IPR050741">
    <property type="entry name" value="Acyl-CoA_dehydrogenase"/>
</dbReference>
<comment type="cofactor">
    <cofactor evidence="1 7">
        <name>FAD</name>
        <dbReference type="ChEBI" id="CHEBI:57692"/>
    </cofactor>
</comment>
<evidence type="ECO:0000256" key="5">
    <source>
        <dbReference type="ARBA" id="ARBA00022827"/>
    </source>
</evidence>
<dbReference type="OrthoDB" id="8876745at2"/>
<dbReference type="InterPro" id="IPR037069">
    <property type="entry name" value="AcylCoA_DH/ox_N_sf"/>
</dbReference>
<feature type="domain" description="Acyl-CoA dehydrogenase/oxidase C-terminal" evidence="8">
    <location>
        <begin position="261"/>
        <end position="410"/>
    </location>
</feature>
<dbReference type="FunFam" id="2.40.110.10:FF:000002">
    <property type="entry name" value="Acyl-CoA dehydrogenase fadE12"/>
    <property type="match status" value="1"/>
</dbReference>
<dbReference type="InterPro" id="IPR009075">
    <property type="entry name" value="AcylCo_DH/oxidase_C"/>
</dbReference>
<evidence type="ECO:0000313" key="11">
    <source>
        <dbReference type="EMBL" id="KUO14912.1"/>
    </source>
</evidence>
<evidence type="ECO:0000259" key="10">
    <source>
        <dbReference type="Pfam" id="PF02771"/>
    </source>
</evidence>
<evidence type="ECO:0000256" key="4">
    <source>
        <dbReference type="ARBA" id="ARBA00022630"/>
    </source>
</evidence>
<keyword evidence="12" id="KW-1185">Reference proteome</keyword>
<evidence type="ECO:0000256" key="6">
    <source>
        <dbReference type="ARBA" id="ARBA00023002"/>
    </source>
</evidence>
<proteinExistence type="inferred from homology"/>
<feature type="domain" description="Acyl-CoA oxidase/dehydrogenase middle" evidence="9">
    <location>
        <begin position="134"/>
        <end position="246"/>
    </location>
</feature>
<protein>
    <submittedName>
        <fullName evidence="11">Acyl-CoA dehydrogenase</fullName>
    </submittedName>
</protein>
<dbReference type="AlphaFoldDB" id="A0A117RXD9"/>
<evidence type="ECO:0000256" key="7">
    <source>
        <dbReference type="RuleBase" id="RU362125"/>
    </source>
</evidence>
<dbReference type="Pfam" id="PF00441">
    <property type="entry name" value="Acyl-CoA_dh_1"/>
    <property type="match status" value="1"/>
</dbReference>
<evidence type="ECO:0000256" key="1">
    <source>
        <dbReference type="ARBA" id="ARBA00001974"/>
    </source>
</evidence>
<dbReference type="GO" id="GO:0005737">
    <property type="term" value="C:cytoplasm"/>
    <property type="evidence" value="ECO:0007669"/>
    <property type="project" value="TreeGrafter"/>
</dbReference>